<evidence type="ECO:0000313" key="1">
    <source>
        <dbReference type="EMBL" id="JAD91907.1"/>
    </source>
</evidence>
<dbReference type="AlphaFoldDB" id="A0A0A9E7E7"/>
<organism evidence="1">
    <name type="scientific">Arundo donax</name>
    <name type="common">Giant reed</name>
    <name type="synonym">Donax arundinaceus</name>
    <dbReference type="NCBI Taxonomy" id="35708"/>
    <lineage>
        <taxon>Eukaryota</taxon>
        <taxon>Viridiplantae</taxon>
        <taxon>Streptophyta</taxon>
        <taxon>Embryophyta</taxon>
        <taxon>Tracheophyta</taxon>
        <taxon>Spermatophyta</taxon>
        <taxon>Magnoliopsida</taxon>
        <taxon>Liliopsida</taxon>
        <taxon>Poales</taxon>
        <taxon>Poaceae</taxon>
        <taxon>PACMAD clade</taxon>
        <taxon>Arundinoideae</taxon>
        <taxon>Arundineae</taxon>
        <taxon>Arundo</taxon>
    </lineage>
</organism>
<reference evidence="1" key="2">
    <citation type="journal article" date="2015" name="Data Brief">
        <title>Shoot transcriptome of the giant reed, Arundo donax.</title>
        <authorList>
            <person name="Barrero R.A."/>
            <person name="Guerrero F.D."/>
            <person name="Moolhuijzen P."/>
            <person name="Goolsby J.A."/>
            <person name="Tidwell J."/>
            <person name="Bellgard S.E."/>
            <person name="Bellgard M.I."/>
        </authorList>
    </citation>
    <scope>NUCLEOTIDE SEQUENCE</scope>
    <source>
        <tissue evidence="1">Shoot tissue taken approximately 20 cm above the soil surface</tissue>
    </source>
</reference>
<dbReference type="EMBL" id="GBRH01205988">
    <property type="protein sequence ID" value="JAD91907.1"/>
    <property type="molecule type" value="Transcribed_RNA"/>
</dbReference>
<protein>
    <submittedName>
        <fullName evidence="1">Uncharacterized protein</fullName>
    </submittedName>
</protein>
<proteinExistence type="predicted"/>
<name>A0A0A9E7E7_ARUDO</name>
<reference evidence="1" key="1">
    <citation type="submission" date="2014-09" db="EMBL/GenBank/DDBJ databases">
        <authorList>
            <person name="Magalhaes I.L.F."/>
            <person name="Oliveira U."/>
            <person name="Santos F.R."/>
            <person name="Vidigal T.H.D.A."/>
            <person name="Brescovit A.D."/>
            <person name="Santos A.J."/>
        </authorList>
    </citation>
    <scope>NUCLEOTIDE SEQUENCE</scope>
    <source>
        <tissue evidence="1">Shoot tissue taken approximately 20 cm above the soil surface</tissue>
    </source>
</reference>
<accession>A0A0A9E7E7</accession>
<sequence length="25" mass="2863">MLDTMILSLRLSPFAPSLLDCFYCI</sequence>